<reference evidence="2 3" key="1">
    <citation type="submission" date="2018-02" db="EMBL/GenBank/DDBJ databases">
        <title>Mycoplasma marinum and Mycoplasma todarodis sp. nov., moderately halophilic and psychrotolerant mycoplasmas isolated from cephalopods.</title>
        <authorList>
            <person name="Viver T."/>
        </authorList>
    </citation>
    <scope>NUCLEOTIDE SEQUENCE [LARGE SCALE GENOMIC DNA]</scope>
    <source>
        <strain evidence="2 3">5H</strain>
    </source>
</reference>
<dbReference type="OrthoDB" id="9785185at2"/>
<evidence type="ECO:0000313" key="3">
    <source>
        <dbReference type="Proteomes" id="UP000291072"/>
    </source>
</evidence>
<protein>
    <recommendedName>
        <fullName evidence="1">Glycosyltransferase 2-like domain-containing protein</fullName>
    </recommendedName>
</protein>
<dbReference type="InterPro" id="IPR001173">
    <property type="entry name" value="Glyco_trans_2-like"/>
</dbReference>
<organism evidence="2 3">
    <name type="scientific">Mycoplasma todarodis</name>
    <dbReference type="NCBI Taxonomy" id="1937191"/>
    <lineage>
        <taxon>Bacteria</taxon>
        <taxon>Bacillati</taxon>
        <taxon>Mycoplasmatota</taxon>
        <taxon>Mollicutes</taxon>
        <taxon>Mycoplasmataceae</taxon>
        <taxon>Mycoplasma</taxon>
    </lineage>
</organism>
<dbReference type="InterPro" id="IPR029044">
    <property type="entry name" value="Nucleotide-diphossugar_trans"/>
</dbReference>
<dbReference type="RefSeq" id="WP_131613062.1">
    <property type="nucleotide sequence ID" value="NZ_PSZP01000001.1"/>
</dbReference>
<sequence length="224" mass="26579">MRTNIINQNNTFTIIIPFMNMSGEEVLTCLNSLKNQTSKNFKVIFINNNSKRTKIEDFIKEVIKDSFVYSILHEPNPGVCKARNKGLSKLLSGWVLFLDIDDAISENYIHELNMMPLDQYAIYKPYYSYKMEGKEFLQTSETILKKSFDVGFSFFWRKESMKLFDENLTFNETLDFILSNNLHQLQIIFIDAIYHYYLQPKKKYEDTKEYLKKKHKNIKLIKAL</sequence>
<dbReference type="Pfam" id="PF00535">
    <property type="entry name" value="Glycos_transf_2"/>
    <property type="match status" value="1"/>
</dbReference>
<keyword evidence="3" id="KW-1185">Reference proteome</keyword>
<dbReference type="SUPFAM" id="SSF53448">
    <property type="entry name" value="Nucleotide-diphospho-sugar transferases"/>
    <property type="match status" value="1"/>
</dbReference>
<feature type="domain" description="Glycosyltransferase 2-like" evidence="1">
    <location>
        <begin position="13"/>
        <end position="139"/>
    </location>
</feature>
<dbReference type="Gene3D" id="3.90.550.10">
    <property type="entry name" value="Spore Coat Polysaccharide Biosynthesis Protein SpsA, Chain A"/>
    <property type="match status" value="1"/>
</dbReference>
<dbReference type="AlphaFoldDB" id="A0A4R0XYG3"/>
<dbReference type="InterPro" id="IPR050834">
    <property type="entry name" value="Glycosyltransf_2"/>
</dbReference>
<dbReference type="PANTHER" id="PTHR43685">
    <property type="entry name" value="GLYCOSYLTRANSFERASE"/>
    <property type="match status" value="1"/>
</dbReference>
<accession>A0A4R0XYG3</accession>
<dbReference type="EMBL" id="PSZP01000001">
    <property type="protein sequence ID" value="TCG12109.1"/>
    <property type="molecule type" value="Genomic_DNA"/>
</dbReference>
<comment type="caution">
    <text evidence="2">The sequence shown here is derived from an EMBL/GenBank/DDBJ whole genome shotgun (WGS) entry which is preliminary data.</text>
</comment>
<dbReference type="PANTHER" id="PTHR43685:SF2">
    <property type="entry name" value="GLYCOSYLTRANSFERASE 2-LIKE DOMAIN-CONTAINING PROTEIN"/>
    <property type="match status" value="1"/>
</dbReference>
<dbReference type="Proteomes" id="UP000291072">
    <property type="component" value="Unassembled WGS sequence"/>
</dbReference>
<evidence type="ECO:0000259" key="1">
    <source>
        <dbReference type="Pfam" id="PF00535"/>
    </source>
</evidence>
<dbReference type="CDD" id="cd00761">
    <property type="entry name" value="Glyco_tranf_GTA_type"/>
    <property type="match status" value="1"/>
</dbReference>
<evidence type="ECO:0000313" key="2">
    <source>
        <dbReference type="EMBL" id="TCG12109.1"/>
    </source>
</evidence>
<name>A0A4R0XYG3_9MOLU</name>
<proteinExistence type="predicted"/>
<gene>
    <name evidence="2" type="ORF">C4B25_00240</name>
</gene>